<keyword evidence="2" id="KW-1185">Reference proteome</keyword>
<accession>A0A4Y7SSG8</accession>
<dbReference type="Proteomes" id="UP000298030">
    <property type="component" value="Unassembled WGS sequence"/>
</dbReference>
<proteinExistence type="predicted"/>
<gene>
    <name evidence="1" type="ORF">FA13DRAFT_1292568</name>
</gene>
<evidence type="ECO:0000313" key="1">
    <source>
        <dbReference type="EMBL" id="TEB24661.1"/>
    </source>
</evidence>
<protein>
    <submittedName>
        <fullName evidence="1">Uncharacterized protein</fullName>
    </submittedName>
</protein>
<organism evidence="1 2">
    <name type="scientific">Coprinellus micaceus</name>
    <name type="common">Glistening ink-cap mushroom</name>
    <name type="synonym">Coprinus micaceus</name>
    <dbReference type="NCBI Taxonomy" id="71717"/>
    <lineage>
        <taxon>Eukaryota</taxon>
        <taxon>Fungi</taxon>
        <taxon>Dikarya</taxon>
        <taxon>Basidiomycota</taxon>
        <taxon>Agaricomycotina</taxon>
        <taxon>Agaricomycetes</taxon>
        <taxon>Agaricomycetidae</taxon>
        <taxon>Agaricales</taxon>
        <taxon>Agaricineae</taxon>
        <taxon>Psathyrellaceae</taxon>
        <taxon>Coprinellus</taxon>
    </lineage>
</organism>
<evidence type="ECO:0000313" key="2">
    <source>
        <dbReference type="Proteomes" id="UP000298030"/>
    </source>
</evidence>
<comment type="caution">
    <text evidence="1">The sequence shown here is derived from an EMBL/GenBank/DDBJ whole genome shotgun (WGS) entry which is preliminary data.</text>
</comment>
<dbReference type="EMBL" id="QPFP01000064">
    <property type="protein sequence ID" value="TEB24661.1"/>
    <property type="molecule type" value="Genomic_DNA"/>
</dbReference>
<dbReference type="AlphaFoldDB" id="A0A4Y7SSG8"/>
<sequence>MAAPPRRVWCRNTVCPSLDIQPYTADSPFNTFHRHIRMFGSKYTIRVHWLLFPAVMRERFPIIQTPCPDARSRSSWAYKQMQLPWPMAHTHHGSHSLRFAILFGGAKGARDGDDEGQRKLTTPANLANPWSHADVLCKHPADGQPDVRALTRRVGSSWLQSSASASSAWLQYIHVAGELWGPTSFQR</sequence>
<reference evidence="1 2" key="1">
    <citation type="journal article" date="2019" name="Nat. Ecol. Evol.">
        <title>Megaphylogeny resolves global patterns of mushroom evolution.</title>
        <authorList>
            <person name="Varga T."/>
            <person name="Krizsan K."/>
            <person name="Foldi C."/>
            <person name="Dima B."/>
            <person name="Sanchez-Garcia M."/>
            <person name="Sanchez-Ramirez S."/>
            <person name="Szollosi G.J."/>
            <person name="Szarkandi J.G."/>
            <person name="Papp V."/>
            <person name="Albert L."/>
            <person name="Andreopoulos W."/>
            <person name="Angelini C."/>
            <person name="Antonin V."/>
            <person name="Barry K.W."/>
            <person name="Bougher N.L."/>
            <person name="Buchanan P."/>
            <person name="Buyck B."/>
            <person name="Bense V."/>
            <person name="Catcheside P."/>
            <person name="Chovatia M."/>
            <person name="Cooper J."/>
            <person name="Damon W."/>
            <person name="Desjardin D."/>
            <person name="Finy P."/>
            <person name="Geml J."/>
            <person name="Haridas S."/>
            <person name="Hughes K."/>
            <person name="Justo A."/>
            <person name="Karasinski D."/>
            <person name="Kautmanova I."/>
            <person name="Kiss B."/>
            <person name="Kocsube S."/>
            <person name="Kotiranta H."/>
            <person name="LaButti K.M."/>
            <person name="Lechner B.E."/>
            <person name="Liimatainen K."/>
            <person name="Lipzen A."/>
            <person name="Lukacs Z."/>
            <person name="Mihaltcheva S."/>
            <person name="Morgado L.N."/>
            <person name="Niskanen T."/>
            <person name="Noordeloos M.E."/>
            <person name="Ohm R.A."/>
            <person name="Ortiz-Santana B."/>
            <person name="Ovrebo C."/>
            <person name="Racz N."/>
            <person name="Riley R."/>
            <person name="Savchenko A."/>
            <person name="Shiryaev A."/>
            <person name="Soop K."/>
            <person name="Spirin V."/>
            <person name="Szebenyi C."/>
            <person name="Tomsovsky M."/>
            <person name="Tulloss R.E."/>
            <person name="Uehling J."/>
            <person name="Grigoriev I.V."/>
            <person name="Vagvolgyi C."/>
            <person name="Papp T."/>
            <person name="Martin F.M."/>
            <person name="Miettinen O."/>
            <person name="Hibbett D.S."/>
            <person name="Nagy L.G."/>
        </authorList>
    </citation>
    <scope>NUCLEOTIDE SEQUENCE [LARGE SCALE GENOMIC DNA]</scope>
    <source>
        <strain evidence="1 2">FP101781</strain>
    </source>
</reference>
<name>A0A4Y7SSG8_COPMI</name>